<dbReference type="GO" id="GO:0008168">
    <property type="term" value="F:methyltransferase activity"/>
    <property type="evidence" value="ECO:0007669"/>
    <property type="project" value="UniProtKB-KW"/>
</dbReference>
<dbReference type="InterPro" id="IPR050078">
    <property type="entry name" value="Ribosomal_L11_MeTrfase_PrmA"/>
</dbReference>
<reference evidence="7 8" key="1">
    <citation type="submission" date="2020-07" db="EMBL/GenBank/DDBJ databases">
        <title>Transfer of Campylobacter canadensis to the novel genus Avispirillum gen. nov., that also includes two novel species recovered from migratory waterfowl: Avispirillum anseris sp. nov. and Avispirillum brantae sp. nov.</title>
        <authorList>
            <person name="Miller W.G."/>
            <person name="Chapman M.H."/>
            <person name="Yee E."/>
            <person name="Inglis G.D."/>
        </authorList>
    </citation>
    <scope>NUCLEOTIDE SEQUENCE [LARGE SCALE GENOMIC DNA]</scope>
    <source>
        <strain evidence="7 8">L283</strain>
    </source>
</reference>
<feature type="binding site" evidence="6">
    <location>
        <position position="149"/>
    </location>
    <ligand>
        <name>S-adenosyl-L-methionine</name>
        <dbReference type="ChEBI" id="CHEBI:59789"/>
    </ligand>
</feature>
<protein>
    <recommendedName>
        <fullName evidence="6">Ribosomal protein L11 methyltransferase</fullName>
        <shortName evidence="6">L11 Mtase</shortName>
        <ecNumber evidence="6">2.1.1.-</ecNumber>
    </recommendedName>
</protein>
<dbReference type="GO" id="GO:0032259">
    <property type="term" value="P:methylation"/>
    <property type="evidence" value="ECO:0007669"/>
    <property type="project" value="UniProtKB-KW"/>
</dbReference>
<dbReference type="EMBL" id="JACGBB010000015">
    <property type="protein sequence ID" value="MBZ7987787.1"/>
    <property type="molecule type" value="Genomic_DNA"/>
</dbReference>
<comment type="similarity">
    <text evidence="1 6">Belongs to the methyltransferase superfamily. PrmA family.</text>
</comment>
<gene>
    <name evidence="6" type="primary">prmA</name>
    <name evidence="7" type="ORF">AVCANL283_06700</name>
</gene>
<keyword evidence="7" id="KW-0687">Ribonucleoprotein</keyword>
<evidence type="ECO:0000256" key="6">
    <source>
        <dbReference type="HAMAP-Rule" id="MF_00735"/>
    </source>
</evidence>
<evidence type="ECO:0000256" key="4">
    <source>
        <dbReference type="ARBA" id="ARBA00022679"/>
    </source>
</evidence>
<evidence type="ECO:0000256" key="1">
    <source>
        <dbReference type="ARBA" id="ARBA00009741"/>
    </source>
</evidence>
<evidence type="ECO:0000256" key="2">
    <source>
        <dbReference type="ARBA" id="ARBA00022490"/>
    </source>
</evidence>
<dbReference type="InterPro" id="IPR029063">
    <property type="entry name" value="SAM-dependent_MTases_sf"/>
</dbReference>
<dbReference type="Proteomes" id="UP000786183">
    <property type="component" value="Unassembled WGS sequence"/>
</dbReference>
<evidence type="ECO:0000256" key="3">
    <source>
        <dbReference type="ARBA" id="ARBA00022603"/>
    </source>
</evidence>
<evidence type="ECO:0000256" key="5">
    <source>
        <dbReference type="ARBA" id="ARBA00022691"/>
    </source>
</evidence>
<proteinExistence type="inferred from homology"/>
<name>A0ABS7WTZ1_9BACT</name>
<dbReference type="CDD" id="cd02440">
    <property type="entry name" value="AdoMet_MTases"/>
    <property type="match status" value="1"/>
</dbReference>
<comment type="function">
    <text evidence="6">Methylates ribosomal protein L11.</text>
</comment>
<keyword evidence="7" id="KW-0689">Ribosomal protein</keyword>
<comment type="caution">
    <text evidence="7">The sequence shown here is derived from an EMBL/GenBank/DDBJ whole genome shotgun (WGS) entry which is preliminary data.</text>
</comment>
<sequence length="275" mass="31689">MNKTYEELTIYTNNIEFLSDFVFSFEIDAIEEKNDCIVIRSDNSLNNLIFALNELKKRLEDNNINILINHKLEIKENKDWIDEYKQSIKAIAVDNVYIHTTWQEEKEGFINIKIDPALAFGSGHHESTNSCLRLIQKYCKDINSALDVGCGSGILSLLLAKQNIKVDACDTDELAIISTKNNFLLNKLEFNNIWQGSCDKAKNKYDLVIANIIFDVIMIIKQDLINALNKNGILILSGILIQYEERIKSQFLDFILLDEIKQGDWLSLVYRKKDE</sequence>
<feature type="binding site" evidence="6">
    <location>
        <position position="128"/>
    </location>
    <ligand>
        <name>S-adenosyl-L-methionine</name>
        <dbReference type="ChEBI" id="CHEBI:59789"/>
    </ligand>
</feature>
<dbReference type="SUPFAM" id="SSF53335">
    <property type="entry name" value="S-adenosyl-L-methionine-dependent methyltransferases"/>
    <property type="match status" value="1"/>
</dbReference>
<keyword evidence="5 6" id="KW-0949">S-adenosyl-L-methionine</keyword>
<dbReference type="Gene3D" id="3.40.50.150">
    <property type="entry name" value="Vaccinia Virus protein VP39"/>
    <property type="match status" value="1"/>
</dbReference>
<accession>A0ABS7WTZ1</accession>
<comment type="catalytic activity">
    <reaction evidence="6">
        <text>L-lysyl-[protein] + 3 S-adenosyl-L-methionine = N(6),N(6),N(6)-trimethyl-L-lysyl-[protein] + 3 S-adenosyl-L-homocysteine + 3 H(+)</text>
        <dbReference type="Rhea" id="RHEA:54192"/>
        <dbReference type="Rhea" id="RHEA-COMP:9752"/>
        <dbReference type="Rhea" id="RHEA-COMP:13826"/>
        <dbReference type="ChEBI" id="CHEBI:15378"/>
        <dbReference type="ChEBI" id="CHEBI:29969"/>
        <dbReference type="ChEBI" id="CHEBI:57856"/>
        <dbReference type="ChEBI" id="CHEBI:59789"/>
        <dbReference type="ChEBI" id="CHEBI:61961"/>
    </reaction>
</comment>
<dbReference type="Pfam" id="PF06325">
    <property type="entry name" value="PrmA"/>
    <property type="match status" value="1"/>
</dbReference>
<keyword evidence="8" id="KW-1185">Reference proteome</keyword>
<dbReference type="HAMAP" id="MF_00735">
    <property type="entry name" value="Methyltr_PrmA"/>
    <property type="match status" value="1"/>
</dbReference>
<feature type="binding site" evidence="6">
    <location>
        <position position="211"/>
    </location>
    <ligand>
        <name>S-adenosyl-L-methionine</name>
        <dbReference type="ChEBI" id="CHEBI:59789"/>
    </ligand>
</feature>
<dbReference type="NCBIfam" id="NF001786">
    <property type="entry name" value="PRK00517.2-4"/>
    <property type="match status" value="1"/>
</dbReference>
<dbReference type="EC" id="2.1.1.-" evidence="6"/>
<dbReference type="PANTHER" id="PTHR43648:SF1">
    <property type="entry name" value="ELECTRON TRANSFER FLAVOPROTEIN BETA SUBUNIT LYSINE METHYLTRANSFERASE"/>
    <property type="match status" value="1"/>
</dbReference>
<dbReference type="GO" id="GO:0005840">
    <property type="term" value="C:ribosome"/>
    <property type="evidence" value="ECO:0007669"/>
    <property type="project" value="UniProtKB-KW"/>
</dbReference>
<organism evidence="7 8">
    <name type="scientific">Campylobacter canadensis</name>
    <dbReference type="NCBI Taxonomy" id="449520"/>
    <lineage>
        <taxon>Bacteria</taxon>
        <taxon>Pseudomonadati</taxon>
        <taxon>Campylobacterota</taxon>
        <taxon>Epsilonproteobacteria</taxon>
        <taxon>Campylobacterales</taxon>
        <taxon>Campylobacteraceae</taxon>
        <taxon>Campylobacter</taxon>
    </lineage>
</organism>
<dbReference type="PANTHER" id="PTHR43648">
    <property type="entry name" value="ELECTRON TRANSFER FLAVOPROTEIN BETA SUBUNIT LYSINE METHYLTRANSFERASE"/>
    <property type="match status" value="1"/>
</dbReference>
<keyword evidence="4 6" id="KW-0808">Transferase</keyword>
<evidence type="ECO:0000313" key="8">
    <source>
        <dbReference type="Proteomes" id="UP000786183"/>
    </source>
</evidence>
<comment type="subcellular location">
    <subcellularLocation>
        <location evidence="6">Cytoplasm</location>
    </subcellularLocation>
</comment>
<evidence type="ECO:0000313" key="7">
    <source>
        <dbReference type="EMBL" id="MBZ7987787.1"/>
    </source>
</evidence>
<dbReference type="InterPro" id="IPR004498">
    <property type="entry name" value="Ribosomal_PrmA_MeTrfase"/>
</dbReference>
<keyword evidence="2 6" id="KW-0963">Cytoplasm</keyword>
<dbReference type="RefSeq" id="WP_224325453.1">
    <property type="nucleotide sequence ID" value="NZ_JACGBB010000015.1"/>
</dbReference>
<feature type="binding site" evidence="6">
    <location>
        <position position="170"/>
    </location>
    <ligand>
        <name>S-adenosyl-L-methionine</name>
        <dbReference type="ChEBI" id="CHEBI:59789"/>
    </ligand>
</feature>
<dbReference type="PIRSF" id="PIRSF000401">
    <property type="entry name" value="RPL11_MTase"/>
    <property type="match status" value="1"/>
</dbReference>
<keyword evidence="3 6" id="KW-0489">Methyltransferase</keyword>